<dbReference type="GO" id="GO:0022857">
    <property type="term" value="F:transmembrane transporter activity"/>
    <property type="evidence" value="ECO:0007669"/>
    <property type="project" value="InterPro"/>
</dbReference>
<evidence type="ECO:0000313" key="3">
    <source>
        <dbReference type="Proteomes" id="UP000198636"/>
    </source>
</evidence>
<keyword evidence="1" id="KW-0472">Membrane</keyword>
<reference evidence="2 3" key="1">
    <citation type="submission" date="2016-10" db="EMBL/GenBank/DDBJ databases">
        <authorList>
            <person name="de Groot N.N."/>
        </authorList>
    </citation>
    <scope>NUCLEOTIDE SEQUENCE [LARGE SCALE GENOMIC DNA]</scope>
    <source>
        <strain evidence="2 3">DSM 18978</strain>
    </source>
</reference>
<organism evidence="2 3">
    <name type="scientific">Alkaliphilus peptidifermentans DSM 18978</name>
    <dbReference type="NCBI Taxonomy" id="1120976"/>
    <lineage>
        <taxon>Bacteria</taxon>
        <taxon>Bacillati</taxon>
        <taxon>Bacillota</taxon>
        <taxon>Clostridia</taxon>
        <taxon>Peptostreptococcales</taxon>
        <taxon>Natronincolaceae</taxon>
        <taxon>Alkaliphilus</taxon>
    </lineage>
</organism>
<gene>
    <name evidence="2" type="ORF">SAMN03080606_00255</name>
</gene>
<keyword evidence="1" id="KW-0812">Transmembrane</keyword>
<dbReference type="AlphaFoldDB" id="A0A1G5AR60"/>
<sequence>MIDQYSRTKDSNIKKLVKIALLISLSAVGAHIKIQGSIAFDSLPGFFAALYMGPLVGGLIGLLGHLLSAITAGFPLTLPMHLFISLQMFFIVWIFGVLHKRINLTAAIIIGTLLNGPGAALLASGMAVILGLPFSGFTMFLFLWIPLTIASALNVLLASFIYRQLKGRRGA</sequence>
<name>A0A1G5AR60_9FIRM</name>
<dbReference type="Proteomes" id="UP000198636">
    <property type="component" value="Unassembled WGS sequence"/>
</dbReference>
<protein>
    <submittedName>
        <fullName evidence="2">Alpha-ribazole transporter</fullName>
    </submittedName>
</protein>
<feature type="transmembrane region" description="Helical" evidence="1">
    <location>
        <begin position="46"/>
        <end position="74"/>
    </location>
</feature>
<keyword evidence="3" id="KW-1185">Reference proteome</keyword>
<feature type="transmembrane region" description="Helical" evidence="1">
    <location>
        <begin position="80"/>
        <end position="98"/>
    </location>
</feature>
<dbReference type="EMBL" id="FMUS01000001">
    <property type="protein sequence ID" value="SCX80351.1"/>
    <property type="molecule type" value="Genomic_DNA"/>
</dbReference>
<dbReference type="Gene3D" id="1.10.1760.20">
    <property type="match status" value="1"/>
</dbReference>
<dbReference type="InterPro" id="IPR024529">
    <property type="entry name" value="ECF_trnsprt_substrate-spec"/>
</dbReference>
<proteinExistence type="predicted"/>
<dbReference type="RefSeq" id="WP_091539037.1">
    <property type="nucleotide sequence ID" value="NZ_FMUS01000001.1"/>
</dbReference>
<evidence type="ECO:0000256" key="1">
    <source>
        <dbReference type="SAM" id="Phobius"/>
    </source>
</evidence>
<dbReference type="OrthoDB" id="5431035at2"/>
<keyword evidence="1" id="KW-1133">Transmembrane helix</keyword>
<dbReference type="STRING" id="1120976.SAMN03080606_00255"/>
<feature type="transmembrane region" description="Helical" evidence="1">
    <location>
        <begin position="141"/>
        <end position="162"/>
    </location>
</feature>
<accession>A0A1G5AR60</accession>
<evidence type="ECO:0000313" key="2">
    <source>
        <dbReference type="EMBL" id="SCX80351.1"/>
    </source>
</evidence>
<dbReference type="Pfam" id="PF12822">
    <property type="entry name" value="ECF_trnsprt"/>
    <property type="match status" value="1"/>
</dbReference>
<feature type="transmembrane region" description="Helical" evidence="1">
    <location>
        <begin position="105"/>
        <end position="129"/>
    </location>
</feature>